<dbReference type="RefSeq" id="WP_148339577.1">
    <property type="nucleotide sequence ID" value="NZ_LR699119.1"/>
</dbReference>
<name>A0A5E4PIF6_9COXI</name>
<dbReference type="PANTHER" id="PTHR43179:SF7">
    <property type="entry name" value="RHAMNOSYLTRANSFERASE WBBL"/>
    <property type="match status" value="1"/>
</dbReference>
<dbReference type="AlphaFoldDB" id="A0A5E4PIF6"/>
<keyword evidence="3" id="KW-1185">Reference proteome</keyword>
<dbReference type="EMBL" id="LR699119">
    <property type="protein sequence ID" value="VVC76355.1"/>
    <property type="molecule type" value="Genomic_DNA"/>
</dbReference>
<dbReference type="InterPro" id="IPR001173">
    <property type="entry name" value="Glyco_trans_2-like"/>
</dbReference>
<organism evidence="2 3">
    <name type="scientific">Aquicella siphonis</name>
    <dbReference type="NCBI Taxonomy" id="254247"/>
    <lineage>
        <taxon>Bacteria</taxon>
        <taxon>Pseudomonadati</taxon>
        <taxon>Pseudomonadota</taxon>
        <taxon>Gammaproteobacteria</taxon>
        <taxon>Legionellales</taxon>
        <taxon>Coxiellaceae</taxon>
        <taxon>Aquicella</taxon>
    </lineage>
</organism>
<dbReference type="Gene3D" id="3.90.550.10">
    <property type="entry name" value="Spore Coat Polysaccharide Biosynthesis Protein SpsA, Chain A"/>
    <property type="match status" value="1"/>
</dbReference>
<keyword evidence="2" id="KW-0808">Transferase</keyword>
<dbReference type="OrthoDB" id="9771846at2"/>
<evidence type="ECO:0000313" key="2">
    <source>
        <dbReference type="EMBL" id="VVC76355.1"/>
    </source>
</evidence>
<evidence type="ECO:0000259" key="1">
    <source>
        <dbReference type="Pfam" id="PF00535"/>
    </source>
</evidence>
<sequence length="295" mass="33659">MIDVSVLVVNYNTSALVKKCIESLKNQREVRFEIIVVDNNSQDDSAAVLKQFGDDITLVLNTDNKGFGTANNQAFRLSRGRYLFMLNPDAVCTDEMNLFHAARFMDAHPQCGLAGTRIVNDEGQIEHTVFYHYPREKQTRADFSSLPGKIATVLGASMLARREVFEKINGFDESFFLYGEETDLCLRIRKAGHEIGYCENVTVRHVGSASEKGNPREEVIRKKKAGKLLFYQKHYPLQDVASLVKQDLRHARFHLFRLSLLKLCFGLTPRQDGKYRQHKVARDLALHFLKSVYPV</sequence>
<protein>
    <submittedName>
        <fullName evidence="2">N-acetylglucosaminyl-diphospho-decaprenol L-rhamnosyltransferase</fullName>
    </submittedName>
</protein>
<reference evidence="2 3" key="1">
    <citation type="submission" date="2019-08" db="EMBL/GenBank/DDBJ databases">
        <authorList>
            <person name="Guy L."/>
        </authorList>
    </citation>
    <scope>NUCLEOTIDE SEQUENCE [LARGE SCALE GENOMIC DNA]</scope>
    <source>
        <strain evidence="2 3">SGT-108</strain>
    </source>
</reference>
<dbReference type="KEGG" id="asip:AQUSIP_16660"/>
<dbReference type="Pfam" id="PF00535">
    <property type="entry name" value="Glycos_transf_2"/>
    <property type="match status" value="1"/>
</dbReference>
<dbReference type="Proteomes" id="UP000324194">
    <property type="component" value="Chromosome 1"/>
</dbReference>
<dbReference type="SUPFAM" id="SSF53448">
    <property type="entry name" value="Nucleotide-diphospho-sugar transferases"/>
    <property type="match status" value="1"/>
</dbReference>
<proteinExistence type="predicted"/>
<dbReference type="CDD" id="cd04186">
    <property type="entry name" value="GT_2_like_c"/>
    <property type="match status" value="1"/>
</dbReference>
<accession>A0A5E4PIF6</accession>
<dbReference type="GO" id="GO:0016740">
    <property type="term" value="F:transferase activity"/>
    <property type="evidence" value="ECO:0007669"/>
    <property type="project" value="UniProtKB-KW"/>
</dbReference>
<gene>
    <name evidence="2" type="primary">wbbL</name>
    <name evidence="2" type="ORF">AQUSIP_16660</name>
</gene>
<feature type="domain" description="Glycosyltransferase 2-like" evidence="1">
    <location>
        <begin position="5"/>
        <end position="168"/>
    </location>
</feature>
<evidence type="ECO:0000313" key="3">
    <source>
        <dbReference type="Proteomes" id="UP000324194"/>
    </source>
</evidence>
<dbReference type="InterPro" id="IPR029044">
    <property type="entry name" value="Nucleotide-diphossugar_trans"/>
</dbReference>
<dbReference type="PANTHER" id="PTHR43179">
    <property type="entry name" value="RHAMNOSYLTRANSFERASE WBBL"/>
    <property type="match status" value="1"/>
</dbReference>